<dbReference type="RefSeq" id="WP_120789899.1">
    <property type="nucleotide sequence ID" value="NZ_CP032624.1"/>
</dbReference>
<proteinExistence type="predicted"/>
<dbReference type="EMBL" id="CP032624">
    <property type="protein sequence ID" value="AYG04369.1"/>
    <property type="molecule type" value="Genomic_DNA"/>
</dbReference>
<keyword evidence="3" id="KW-1185">Reference proteome</keyword>
<evidence type="ECO:0000313" key="2">
    <source>
        <dbReference type="EMBL" id="AYG04369.1"/>
    </source>
</evidence>
<feature type="compositionally biased region" description="Gly residues" evidence="1">
    <location>
        <begin position="43"/>
        <end position="52"/>
    </location>
</feature>
<dbReference type="Proteomes" id="UP000275069">
    <property type="component" value="Chromosome"/>
</dbReference>
<feature type="compositionally biased region" description="Basic and acidic residues" evidence="1">
    <location>
        <begin position="58"/>
        <end position="68"/>
    </location>
</feature>
<dbReference type="OrthoDB" id="5126111at2"/>
<protein>
    <submittedName>
        <fullName evidence="2">Uncharacterized protein</fullName>
    </submittedName>
</protein>
<feature type="region of interest" description="Disordered" evidence="1">
    <location>
        <begin position="1"/>
        <end position="90"/>
    </location>
</feature>
<dbReference type="AlphaFoldDB" id="A0A387BTK3"/>
<organism evidence="2 3">
    <name type="scientific">Gryllotalpicola protaetiae</name>
    <dbReference type="NCBI Taxonomy" id="2419771"/>
    <lineage>
        <taxon>Bacteria</taxon>
        <taxon>Bacillati</taxon>
        <taxon>Actinomycetota</taxon>
        <taxon>Actinomycetes</taxon>
        <taxon>Micrococcales</taxon>
        <taxon>Microbacteriaceae</taxon>
        <taxon>Gryllotalpicola</taxon>
    </lineage>
</organism>
<reference evidence="2 3" key="1">
    <citation type="submission" date="2018-09" db="EMBL/GenBank/DDBJ databases">
        <title>Genome sequencing of strain 2DFW10M-5.</title>
        <authorList>
            <person name="Heo J."/>
            <person name="Kim S.-J."/>
            <person name="Kwon S.-W."/>
        </authorList>
    </citation>
    <scope>NUCLEOTIDE SEQUENCE [LARGE SCALE GENOMIC DNA]</scope>
    <source>
        <strain evidence="2 3">2DFW10M-5</strain>
    </source>
</reference>
<feature type="compositionally biased region" description="Acidic residues" evidence="1">
    <location>
        <begin position="69"/>
        <end position="90"/>
    </location>
</feature>
<accession>A0A387BTK3</accession>
<evidence type="ECO:0000256" key="1">
    <source>
        <dbReference type="SAM" id="MobiDB-lite"/>
    </source>
</evidence>
<dbReference type="KEGG" id="gry:D7I44_13085"/>
<sequence>MSDENENENQNAPASDDELLAFIERNTVTTNDAVAGETIDPGAGEGNDGPTGGSPREFQPEYHEHDAVDDQNDAPQDLDDGESDLGDDGL</sequence>
<gene>
    <name evidence="2" type="ORF">D7I44_13085</name>
</gene>
<evidence type="ECO:0000313" key="3">
    <source>
        <dbReference type="Proteomes" id="UP000275069"/>
    </source>
</evidence>
<name>A0A387BTK3_9MICO</name>